<dbReference type="GO" id="GO:0006751">
    <property type="term" value="P:glutathione catabolic process"/>
    <property type="evidence" value="ECO:0007669"/>
    <property type="project" value="TreeGrafter"/>
</dbReference>
<evidence type="ECO:0000313" key="5">
    <source>
        <dbReference type="EMBL" id="KAF9940716.1"/>
    </source>
</evidence>
<dbReference type="InterPro" id="IPR036264">
    <property type="entry name" value="Bact_exopeptidase_dim_dom"/>
</dbReference>
<evidence type="ECO:0000259" key="4">
    <source>
        <dbReference type="Pfam" id="PF07687"/>
    </source>
</evidence>
<evidence type="ECO:0000256" key="1">
    <source>
        <dbReference type="ARBA" id="ARBA00022670"/>
    </source>
</evidence>
<dbReference type="GO" id="GO:0008233">
    <property type="term" value="F:peptidase activity"/>
    <property type="evidence" value="ECO:0007669"/>
    <property type="project" value="UniProtKB-KW"/>
</dbReference>
<dbReference type="PANTHER" id="PTHR43270:SF8">
    <property type="entry name" value="DI- AND TRIPEPTIDASE DUG2-RELATED"/>
    <property type="match status" value="1"/>
</dbReference>
<proteinExistence type="predicted"/>
<reference evidence="5" key="1">
    <citation type="journal article" date="2020" name="Fungal Divers.">
        <title>Resolving the Mortierellaceae phylogeny through synthesis of multi-gene phylogenetics and phylogenomics.</title>
        <authorList>
            <person name="Vandepol N."/>
            <person name="Liber J."/>
            <person name="Desiro A."/>
            <person name="Na H."/>
            <person name="Kennedy M."/>
            <person name="Barry K."/>
            <person name="Grigoriev I.V."/>
            <person name="Miller A.N."/>
            <person name="O'Donnell K."/>
            <person name="Stajich J.E."/>
            <person name="Bonito G."/>
        </authorList>
    </citation>
    <scope>NUCLEOTIDE SEQUENCE</scope>
    <source>
        <strain evidence="5">MES-2147</strain>
    </source>
</reference>
<sequence>MVKVLSELVNSDRTAKIPGFYDCIRPLTPHEDALYNPIVEDMFNNPSGQRHWDPLATGVTKEELKRKLMARWRNPSLTIHQVDVSGPKNRTVIPRSAKASVSMRIVPDQEVADITKSFEEYVRKIFGELDTENEIEINIKVVADWWLGDTEDKFFKAAESAIEQEWGQKPLFIREGGSVPAIRWLEKRLKAAAVHIPMGQSSDQAHLNNERIRLQNLHSGKRVIKTFLRELRSLEVPYNQNQQ</sequence>
<comment type="caution">
    <text evidence="5">The sequence shown here is derived from an EMBL/GenBank/DDBJ whole genome shotgun (WGS) entry which is preliminary data.</text>
</comment>
<dbReference type="InterPro" id="IPR051458">
    <property type="entry name" value="Cyt/Met_Dipeptidase"/>
</dbReference>
<evidence type="ECO:0000256" key="3">
    <source>
        <dbReference type="ARBA" id="ARBA00022801"/>
    </source>
</evidence>
<gene>
    <name evidence="5" type="ORF">BGZ65_006281</name>
</gene>
<dbReference type="PANTHER" id="PTHR43270">
    <property type="entry name" value="BETA-ALA-HIS DIPEPTIDASE"/>
    <property type="match status" value="1"/>
</dbReference>
<keyword evidence="6" id="KW-1185">Reference proteome</keyword>
<feature type="domain" description="Peptidase M20 dimerisation" evidence="4">
    <location>
        <begin position="74"/>
        <end position="127"/>
    </location>
</feature>
<dbReference type="Proteomes" id="UP000749646">
    <property type="component" value="Unassembled WGS sequence"/>
</dbReference>
<evidence type="ECO:0000256" key="2">
    <source>
        <dbReference type="ARBA" id="ARBA00022723"/>
    </source>
</evidence>
<dbReference type="InterPro" id="IPR011650">
    <property type="entry name" value="Peptidase_M20_dimer"/>
</dbReference>
<keyword evidence="3" id="KW-0378">Hydrolase</keyword>
<name>A0A9P6INE3_9FUNG</name>
<keyword evidence="2" id="KW-0479">Metal-binding</keyword>
<dbReference type="GO" id="GO:0006508">
    <property type="term" value="P:proteolysis"/>
    <property type="evidence" value="ECO:0007669"/>
    <property type="project" value="UniProtKB-KW"/>
</dbReference>
<dbReference type="Gene3D" id="3.30.70.360">
    <property type="match status" value="1"/>
</dbReference>
<dbReference type="GO" id="GO:0046872">
    <property type="term" value="F:metal ion binding"/>
    <property type="evidence" value="ECO:0007669"/>
    <property type="project" value="UniProtKB-KW"/>
</dbReference>
<dbReference type="SUPFAM" id="SSF55031">
    <property type="entry name" value="Bacterial exopeptidase dimerisation domain"/>
    <property type="match status" value="1"/>
</dbReference>
<dbReference type="Pfam" id="PF07687">
    <property type="entry name" value="M20_dimer"/>
    <property type="match status" value="1"/>
</dbReference>
<evidence type="ECO:0000313" key="6">
    <source>
        <dbReference type="Proteomes" id="UP000749646"/>
    </source>
</evidence>
<accession>A0A9P6INE3</accession>
<keyword evidence="1" id="KW-0645">Protease</keyword>
<dbReference type="SUPFAM" id="SSF53187">
    <property type="entry name" value="Zn-dependent exopeptidases"/>
    <property type="match status" value="1"/>
</dbReference>
<dbReference type="Gene3D" id="3.40.630.10">
    <property type="entry name" value="Zn peptidases"/>
    <property type="match status" value="1"/>
</dbReference>
<dbReference type="AlphaFoldDB" id="A0A9P6INE3"/>
<dbReference type="EMBL" id="JAAAHW010009448">
    <property type="protein sequence ID" value="KAF9940716.1"/>
    <property type="molecule type" value="Genomic_DNA"/>
</dbReference>
<dbReference type="OrthoDB" id="7832001at2759"/>
<organism evidence="5 6">
    <name type="scientific">Modicella reniformis</name>
    <dbReference type="NCBI Taxonomy" id="1440133"/>
    <lineage>
        <taxon>Eukaryota</taxon>
        <taxon>Fungi</taxon>
        <taxon>Fungi incertae sedis</taxon>
        <taxon>Mucoromycota</taxon>
        <taxon>Mortierellomycotina</taxon>
        <taxon>Mortierellomycetes</taxon>
        <taxon>Mortierellales</taxon>
        <taxon>Mortierellaceae</taxon>
        <taxon>Modicella</taxon>
    </lineage>
</organism>
<protein>
    <recommendedName>
        <fullName evidence="4">Peptidase M20 dimerisation domain-containing protein</fullName>
    </recommendedName>
</protein>